<protein>
    <submittedName>
        <fullName evidence="1">Uncharacterized protein</fullName>
    </submittedName>
</protein>
<dbReference type="EMBL" id="BPLR01002160">
    <property type="protein sequence ID" value="GIX70663.1"/>
    <property type="molecule type" value="Genomic_DNA"/>
</dbReference>
<dbReference type="AlphaFoldDB" id="A0AAV4ME22"/>
<evidence type="ECO:0000313" key="2">
    <source>
        <dbReference type="Proteomes" id="UP001054945"/>
    </source>
</evidence>
<gene>
    <name evidence="1" type="ORF">CEXT_559821</name>
</gene>
<sequence>MYDCRVTFLEITLVYALHRSASSRSRQIDLASPLHPIQTSIEFGPRQIDLCFSASSDPDQDNYYKGRKIASQNKCLEKSSDAQAGDKIWNGYKFSLNGEICVRACALECKIALERNLWLYGKPGGRGATKISFRQEHSFPKRGNTAL</sequence>
<comment type="caution">
    <text evidence="1">The sequence shown here is derived from an EMBL/GenBank/DDBJ whole genome shotgun (WGS) entry which is preliminary data.</text>
</comment>
<proteinExistence type="predicted"/>
<keyword evidence="2" id="KW-1185">Reference proteome</keyword>
<name>A0AAV4ME22_CAEEX</name>
<accession>A0AAV4ME22</accession>
<organism evidence="1 2">
    <name type="scientific">Caerostris extrusa</name>
    <name type="common">Bark spider</name>
    <name type="synonym">Caerostris bankana</name>
    <dbReference type="NCBI Taxonomy" id="172846"/>
    <lineage>
        <taxon>Eukaryota</taxon>
        <taxon>Metazoa</taxon>
        <taxon>Ecdysozoa</taxon>
        <taxon>Arthropoda</taxon>
        <taxon>Chelicerata</taxon>
        <taxon>Arachnida</taxon>
        <taxon>Araneae</taxon>
        <taxon>Araneomorphae</taxon>
        <taxon>Entelegynae</taxon>
        <taxon>Araneoidea</taxon>
        <taxon>Araneidae</taxon>
        <taxon>Caerostris</taxon>
    </lineage>
</organism>
<reference evidence="1 2" key="1">
    <citation type="submission" date="2021-06" db="EMBL/GenBank/DDBJ databases">
        <title>Caerostris extrusa draft genome.</title>
        <authorList>
            <person name="Kono N."/>
            <person name="Arakawa K."/>
        </authorList>
    </citation>
    <scope>NUCLEOTIDE SEQUENCE [LARGE SCALE GENOMIC DNA]</scope>
</reference>
<dbReference type="Proteomes" id="UP001054945">
    <property type="component" value="Unassembled WGS sequence"/>
</dbReference>
<evidence type="ECO:0000313" key="1">
    <source>
        <dbReference type="EMBL" id="GIX70663.1"/>
    </source>
</evidence>